<dbReference type="PANTHER" id="PTHR28448">
    <property type="entry name" value="UPF0728 PROTEIN C10ORF53"/>
    <property type="match status" value="1"/>
</dbReference>
<gene>
    <name evidence="2" type="primary">C10orf53</name>
</gene>
<evidence type="ECO:0000256" key="1">
    <source>
        <dbReference type="ARBA" id="ARBA00009973"/>
    </source>
</evidence>
<protein>
    <submittedName>
        <fullName evidence="2">UPF0728 protein C10orf53</fullName>
    </submittedName>
</protein>
<name>T2M9K0_HYDVU</name>
<dbReference type="EMBL" id="HAAD01002509">
    <property type="protein sequence ID" value="CDG68741.1"/>
    <property type="molecule type" value="mRNA"/>
</dbReference>
<dbReference type="AlphaFoldDB" id="T2M9K0"/>
<sequence length="93" mass="10729">MNKKGDVTIFYGPYLSCGTVDYRLDRLQGLITLLKKENYEITLEKTLERNLVQLIVHDEVVYTCKIQELVFGGDGKLDKKCYEAVDCISRCFL</sequence>
<dbReference type="PANTHER" id="PTHR28448:SF1">
    <property type="entry name" value="UPF0728 PROTEIN C10ORF53"/>
    <property type="match status" value="1"/>
</dbReference>
<proteinExistence type="evidence at transcript level"/>
<evidence type="ECO:0000313" key="2">
    <source>
        <dbReference type="EMBL" id="CDG68741.1"/>
    </source>
</evidence>
<dbReference type="InterPro" id="IPR027885">
    <property type="entry name" value="UPF0728"/>
</dbReference>
<comment type="similarity">
    <text evidence="1">Belongs to the UPF0728 family.</text>
</comment>
<accession>T2M9K0</accession>
<organism evidence="2">
    <name type="scientific">Hydra vulgaris</name>
    <name type="common">Hydra</name>
    <name type="synonym">Hydra attenuata</name>
    <dbReference type="NCBI Taxonomy" id="6087"/>
    <lineage>
        <taxon>Eukaryota</taxon>
        <taxon>Metazoa</taxon>
        <taxon>Cnidaria</taxon>
        <taxon>Hydrozoa</taxon>
        <taxon>Hydroidolina</taxon>
        <taxon>Anthoathecata</taxon>
        <taxon>Aplanulata</taxon>
        <taxon>Hydridae</taxon>
        <taxon>Hydra</taxon>
    </lineage>
</organism>
<reference evidence="2" key="1">
    <citation type="journal article" date="2013" name="Genome Biol. Evol.">
        <title>Punctuated emergences of genetic and phenotypic innovations in eumetazoan, bilaterian, euteleostome, and hominidae ancestors.</title>
        <authorList>
            <person name="Wenger Y."/>
            <person name="Galliot B."/>
        </authorList>
    </citation>
    <scope>NUCLEOTIDE SEQUENCE</scope>
    <source>
        <tissue evidence="2">Whole animals</tissue>
    </source>
</reference>
<dbReference type="Pfam" id="PF15092">
    <property type="entry name" value="UPF0728"/>
    <property type="match status" value="1"/>
</dbReference>